<keyword evidence="3" id="KW-1185">Reference proteome</keyword>
<comment type="caution">
    <text evidence="2">The sequence shown here is derived from an EMBL/GenBank/DDBJ whole genome shotgun (WGS) entry which is preliminary data.</text>
</comment>
<organism evidence="2 3">
    <name type="scientific">Ancylomarina salipaludis</name>
    <dbReference type="NCBI Taxonomy" id="2501299"/>
    <lineage>
        <taxon>Bacteria</taxon>
        <taxon>Pseudomonadati</taxon>
        <taxon>Bacteroidota</taxon>
        <taxon>Bacteroidia</taxon>
        <taxon>Marinilabiliales</taxon>
        <taxon>Marinifilaceae</taxon>
        <taxon>Ancylomarina</taxon>
    </lineage>
</organism>
<evidence type="ECO:0000313" key="2">
    <source>
        <dbReference type="EMBL" id="RXQ97573.1"/>
    </source>
</evidence>
<dbReference type="RefSeq" id="WP_129252206.1">
    <property type="nucleotide sequence ID" value="NZ_SAXA01000001.1"/>
</dbReference>
<protein>
    <submittedName>
        <fullName evidence="2">DUF2752 domain-containing protein</fullName>
    </submittedName>
</protein>
<name>A0A4Q1JQB3_9BACT</name>
<keyword evidence="1" id="KW-0812">Transmembrane</keyword>
<evidence type="ECO:0000256" key="1">
    <source>
        <dbReference type="SAM" id="Phobius"/>
    </source>
</evidence>
<keyword evidence="1" id="KW-0472">Membrane</keyword>
<dbReference type="Pfam" id="PF10825">
    <property type="entry name" value="DUF2752"/>
    <property type="match status" value="1"/>
</dbReference>
<accession>A0A4Q1JQB3</accession>
<reference evidence="2 3" key="1">
    <citation type="submission" date="2019-01" db="EMBL/GenBank/DDBJ databases">
        <title>Ancylomarina salipaludis sp. nov., isolated from a salt marsh.</title>
        <authorList>
            <person name="Yoon J.-H."/>
        </authorList>
    </citation>
    <scope>NUCLEOTIDE SEQUENCE [LARGE SCALE GENOMIC DNA]</scope>
    <source>
        <strain evidence="2 3">SHSM-M15</strain>
    </source>
</reference>
<sequence length="98" mass="11428">MWQKLITWLETHSLTCQFYQNYHIECPGCGLQSAFILLLNGRFIESIHTYPALLPLIFLILSFSIHIKFRSSWTRKSNRILGSLALLLILGNFFVKQL</sequence>
<dbReference type="Proteomes" id="UP000289703">
    <property type="component" value="Unassembled WGS sequence"/>
</dbReference>
<keyword evidence="1" id="KW-1133">Transmembrane helix</keyword>
<dbReference type="AlphaFoldDB" id="A0A4Q1JQB3"/>
<dbReference type="EMBL" id="SAXA01000001">
    <property type="protein sequence ID" value="RXQ97573.1"/>
    <property type="molecule type" value="Genomic_DNA"/>
</dbReference>
<evidence type="ECO:0000313" key="3">
    <source>
        <dbReference type="Proteomes" id="UP000289703"/>
    </source>
</evidence>
<gene>
    <name evidence="2" type="ORF">EO244_01405</name>
</gene>
<dbReference type="InterPro" id="IPR021215">
    <property type="entry name" value="DUF2752"/>
</dbReference>
<feature type="transmembrane region" description="Helical" evidence="1">
    <location>
        <begin position="79"/>
        <end position="95"/>
    </location>
</feature>
<feature type="transmembrane region" description="Helical" evidence="1">
    <location>
        <begin position="47"/>
        <end position="67"/>
    </location>
</feature>
<proteinExistence type="predicted"/>
<dbReference type="OrthoDB" id="9815897at2"/>